<dbReference type="GO" id="GO:0020037">
    <property type="term" value="F:heme binding"/>
    <property type="evidence" value="ECO:0007669"/>
    <property type="project" value="InterPro"/>
</dbReference>
<reference evidence="6" key="1">
    <citation type="submission" date="2021-01" db="EMBL/GenBank/DDBJ databases">
        <title>Whole genome shotgun sequence of Planosporangium flavigriseum NBRC 105377.</title>
        <authorList>
            <person name="Komaki H."/>
            <person name="Tamura T."/>
        </authorList>
    </citation>
    <scope>NUCLEOTIDE SEQUENCE</scope>
    <source>
        <strain evidence="6">NBRC 105377</strain>
    </source>
</reference>
<sequence length="443" mass="50330">MTTQIKVEGPPRIRRDAIPTRALLDRSLLFFLEGYTFTIKRYHRWRARAFETRLLARRSVVMAGRDATSLFYDADRIVQSRFVPWPIRTTLFGAGAVHFLEGEEHRHRKAMFMSMVTEESVAALAAATARRWDAASDRWEAADRVVLFDEAVQVLGSAAFTWAGIPVERTDEGRRARDLATIVDGFGSLGLRHLRARMARRRADRWARRLIADVRAGRLHPPVGSPLEVIARHRGLDGRPMGERLAATELLNVVRPTVAVAYFVTFAALAMHTHPEWRPRLATGDEAVLEAFAHEVRRYYPFAPALGAKVRREFTWQGRRFPRGRVVMLDVFGTDRDAGSWADPERFDPERFIGREPDNLAWVPHGDGEPYTSHRCAGEGVTTELLKTAERYLARLRYDIPRQDLRVPLNRIPTRPPSGFIMTNVRRILVPAGADAGARRRSA</sequence>
<evidence type="ECO:0000256" key="5">
    <source>
        <dbReference type="ARBA" id="ARBA00023004"/>
    </source>
</evidence>
<dbReference type="Pfam" id="PF00067">
    <property type="entry name" value="p450"/>
    <property type="match status" value="1"/>
</dbReference>
<proteinExistence type="inferred from homology"/>
<comment type="caution">
    <text evidence="6">The sequence shown here is derived from an EMBL/GenBank/DDBJ whole genome shotgun (WGS) entry which is preliminary data.</text>
</comment>
<evidence type="ECO:0000256" key="4">
    <source>
        <dbReference type="ARBA" id="ARBA00023002"/>
    </source>
</evidence>
<protein>
    <submittedName>
        <fullName evidence="6">Fatty-acid peroxygenase</fullName>
    </submittedName>
</protein>
<keyword evidence="3" id="KW-0479">Metal-binding</keyword>
<dbReference type="CDD" id="cd11067">
    <property type="entry name" value="CYP152"/>
    <property type="match status" value="1"/>
</dbReference>
<evidence type="ECO:0000313" key="6">
    <source>
        <dbReference type="EMBL" id="GIG75618.1"/>
    </source>
</evidence>
<evidence type="ECO:0000256" key="1">
    <source>
        <dbReference type="ARBA" id="ARBA00010617"/>
    </source>
</evidence>
<keyword evidence="5" id="KW-0408">Iron</keyword>
<dbReference type="InterPro" id="IPR036396">
    <property type="entry name" value="Cyt_P450_sf"/>
</dbReference>
<keyword evidence="4" id="KW-0560">Oxidoreductase</keyword>
<dbReference type="GO" id="GO:0016705">
    <property type="term" value="F:oxidoreductase activity, acting on paired donors, with incorporation or reduction of molecular oxygen"/>
    <property type="evidence" value="ECO:0007669"/>
    <property type="project" value="InterPro"/>
</dbReference>
<dbReference type="InterPro" id="IPR001128">
    <property type="entry name" value="Cyt_P450"/>
</dbReference>
<dbReference type="InterPro" id="IPR050705">
    <property type="entry name" value="Cytochrome_P450_3A"/>
</dbReference>
<dbReference type="PANTHER" id="PTHR24302">
    <property type="entry name" value="CYTOCHROME P450 FAMILY 3"/>
    <property type="match status" value="1"/>
</dbReference>
<organism evidence="6 7">
    <name type="scientific">Planosporangium flavigriseum</name>
    <dbReference type="NCBI Taxonomy" id="373681"/>
    <lineage>
        <taxon>Bacteria</taxon>
        <taxon>Bacillati</taxon>
        <taxon>Actinomycetota</taxon>
        <taxon>Actinomycetes</taxon>
        <taxon>Micromonosporales</taxon>
        <taxon>Micromonosporaceae</taxon>
        <taxon>Planosporangium</taxon>
    </lineage>
</organism>
<dbReference type="Gene3D" id="1.10.630.10">
    <property type="entry name" value="Cytochrome P450"/>
    <property type="match status" value="1"/>
</dbReference>
<name>A0A8J3PP80_9ACTN</name>
<keyword evidence="2" id="KW-0349">Heme</keyword>
<dbReference type="RefSeq" id="WP_168077961.1">
    <property type="nucleotide sequence ID" value="NZ_BAAAQJ010000030.1"/>
</dbReference>
<evidence type="ECO:0000313" key="7">
    <source>
        <dbReference type="Proteomes" id="UP000653674"/>
    </source>
</evidence>
<dbReference type="GO" id="GO:0005506">
    <property type="term" value="F:iron ion binding"/>
    <property type="evidence" value="ECO:0007669"/>
    <property type="project" value="InterPro"/>
</dbReference>
<dbReference type="SUPFAM" id="SSF48264">
    <property type="entry name" value="Cytochrome P450"/>
    <property type="match status" value="1"/>
</dbReference>
<dbReference type="AlphaFoldDB" id="A0A8J3PP80"/>
<dbReference type="PANTHER" id="PTHR24302:SF15">
    <property type="entry name" value="FATTY-ACID PEROXYGENASE"/>
    <property type="match status" value="1"/>
</dbReference>
<evidence type="ECO:0000256" key="2">
    <source>
        <dbReference type="ARBA" id="ARBA00022617"/>
    </source>
</evidence>
<dbReference type="EMBL" id="BONU01000034">
    <property type="protein sequence ID" value="GIG75618.1"/>
    <property type="molecule type" value="Genomic_DNA"/>
</dbReference>
<keyword evidence="7" id="KW-1185">Reference proteome</keyword>
<accession>A0A8J3PP80</accession>
<evidence type="ECO:0000256" key="3">
    <source>
        <dbReference type="ARBA" id="ARBA00022723"/>
    </source>
</evidence>
<gene>
    <name evidence="6" type="primary">cypC</name>
    <name evidence="6" type="ORF">Pfl04_40220</name>
</gene>
<dbReference type="Proteomes" id="UP000653674">
    <property type="component" value="Unassembled WGS sequence"/>
</dbReference>
<dbReference type="GO" id="GO:0004497">
    <property type="term" value="F:monooxygenase activity"/>
    <property type="evidence" value="ECO:0007669"/>
    <property type="project" value="InterPro"/>
</dbReference>
<comment type="similarity">
    <text evidence="1">Belongs to the cytochrome P450 family.</text>
</comment>